<feature type="chain" id="PRO_5008771559" description="Pecanex C-terminal domain-containing protein" evidence="8">
    <location>
        <begin position="19"/>
        <end position="700"/>
    </location>
</feature>
<keyword evidence="3 7" id="KW-0812">Transmembrane</keyword>
<feature type="transmembrane region" description="Helical" evidence="7">
    <location>
        <begin position="128"/>
        <end position="149"/>
    </location>
</feature>
<dbReference type="KEGG" id="gtt:GUITHDRAFT_104429"/>
<dbReference type="OMA" id="XGLELQE"/>
<feature type="compositionally biased region" description="Basic and acidic residues" evidence="6">
    <location>
        <begin position="396"/>
        <end position="405"/>
    </location>
</feature>
<dbReference type="PANTHER" id="PTHR12372">
    <property type="entry name" value="PECANEX"/>
    <property type="match status" value="1"/>
</dbReference>
<keyword evidence="4 7" id="KW-1133">Transmembrane helix</keyword>
<dbReference type="OrthoDB" id="5979286at2759"/>
<comment type="similarity">
    <text evidence="2">Belongs to the pecanex family.</text>
</comment>
<evidence type="ECO:0000256" key="4">
    <source>
        <dbReference type="ARBA" id="ARBA00022989"/>
    </source>
</evidence>
<evidence type="ECO:0000256" key="8">
    <source>
        <dbReference type="SAM" id="SignalP"/>
    </source>
</evidence>
<evidence type="ECO:0000256" key="6">
    <source>
        <dbReference type="SAM" id="MobiDB-lite"/>
    </source>
</evidence>
<sequence length="700" mass="77504">MWCSKRIMFACVLLHAEASSFSSSSSSSSSYLNFSLLFQQVALTRILRKLWQAPSSSLLELVVAVWYIRARGCGGSTDTWCSLPVISLCAGWILSRCSDCLSKSSFALVLAVTSWTDVKQRSAQARRILQLLVLGLPFAAAILLVSSFLSAPLLPVLGVPLFLIGFPRPRRHWPQTASFSSSSFDAAYYQQLVPSLSSSLLRALRQGSLGFGWAGDEMLLVRREGMLLFVQLLEQGSDYVHFLFKGLEFQETSCHHVEAGAVEEAMNEALQDSSSSSSSSSSLRQLIGKRLMTAIVPVCILPVELYSIGDIQLTGVIDRPENSSALAQLFSSALTWLLHLRLSHGLPSSWFDFHQLEDLLGMPLDQCEFDSFDDEWAKYVGMGGGGGGGGGGGERGVGRKEEPAKRSTLQEQQTDGGNAQPFNEFEVSHPTTLIADSGSIKTKASLPVLELEEEEDLEDFIDKLTVSAKDFGQGEQHVKDREELVVETSTSCSGVKFGSAEQEKEQGRSTSLVKYTNTENSKLLLSLRRLHAACWGVVEEWGHTTSSSGPDHVVSLFQEQLPSSLHARWLEERHDLKKLVLQAYKYAFKFVYDMSVYGLERSHEELRDAFNSYDNEWQLGSESSADWAEAVEKRTPNLMAVFKDQGTYRARVATLMKSEMQVARLNGESVRGLWSALNMELLYFANDDDERYSIQAPGAM</sequence>
<comment type="subcellular location">
    <subcellularLocation>
        <location evidence="1">Membrane</location>
        <topology evidence="1">Multi-pass membrane protein</topology>
    </subcellularLocation>
</comment>
<name>L1JN68_GUITC</name>
<dbReference type="EnsemblProtists" id="EKX50031">
    <property type="protein sequence ID" value="EKX50031"/>
    <property type="gene ID" value="GUITHDRAFT_104429"/>
</dbReference>
<dbReference type="Pfam" id="PF05041">
    <property type="entry name" value="Pecanex_C"/>
    <property type="match status" value="1"/>
</dbReference>
<organism evidence="10">
    <name type="scientific">Guillardia theta (strain CCMP2712)</name>
    <name type="common">Cryptophyte</name>
    <dbReference type="NCBI Taxonomy" id="905079"/>
    <lineage>
        <taxon>Eukaryota</taxon>
        <taxon>Cryptophyceae</taxon>
        <taxon>Pyrenomonadales</taxon>
        <taxon>Geminigeraceae</taxon>
        <taxon>Guillardia</taxon>
    </lineage>
</organism>
<evidence type="ECO:0000313" key="12">
    <source>
        <dbReference type="Proteomes" id="UP000011087"/>
    </source>
</evidence>
<dbReference type="GO" id="GO:0016020">
    <property type="term" value="C:membrane"/>
    <property type="evidence" value="ECO:0007669"/>
    <property type="project" value="UniProtKB-SubCell"/>
</dbReference>
<evidence type="ECO:0000256" key="1">
    <source>
        <dbReference type="ARBA" id="ARBA00004141"/>
    </source>
</evidence>
<feature type="signal peptide" evidence="8">
    <location>
        <begin position="1"/>
        <end position="18"/>
    </location>
</feature>
<evidence type="ECO:0000256" key="3">
    <source>
        <dbReference type="ARBA" id="ARBA00022692"/>
    </source>
</evidence>
<feature type="domain" description="Pecanex C-terminal" evidence="9">
    <location>
        <begin position="564"/>
        <end position="696"/>
    </location>
</feature>
<gene>
    <name evidence="10" type="ORF">GUITHDRAFT_104429</name>
</gene>
<dbReference type="GeneID" id="17306759"/>
<dbReference type="InterPro" id="IPR039797">
    <property type="entry name" value="Pecanex"/>
</dbReference>
<protein>
    <recommendedName>
        <fullName evidence="9">Pecanex C-terminal domain-containing protein</fullName>
    </recommendedName>
</protein>
<keyword evidence="12" id="KW-1185">Reference proteome</keyword>
<evidence type="ECO:0000259" key="9">
    <source>
        <dbReference type="Pfam" id="PF05041"/>
    </source>
</evidence>
<dbReference type="RefSeq" id="XP_005837011.1">
    <property type="nucleotide sequence ID" value="XM_005836954.1"/>
</dbReference>
<keyword evidence="8" id="KW-0732">Signal</keyword>
<reference evidence="10 12" key="1">
    <citation type="journal article" date="2012" name="Nature">
        <title>Algal genomes reveal evolutionary mosaicism and the fate of nucleomorphs.</title>
        <authorList>
            <consortium name="DOE Joint Genome Institute"/>
            <person name="Curtis B.A."/>
            <person name="Tanifuji G."/>
            <person name="Burki F."/>
            <person name="Gruber A."/>
            <person name="Irimia M."/>
            <person name="Maruyama S."/>
            <person name="Arias M.C."/>
            <person name="Ball S.G."/>
            <person name="Gile G.H."/>
            <person name="Hirakawa Y."/>
            <person name="Hopkins J.F."/>
            <person name="Kuo A."/>
            <person name="Rensing S.A."/>
            <person name="Schmutz J."/>
            <person name="Symeonidi A."/>
            <person name="Elias M."/>
            <person name="Eveleigh R.J."/>
            <person name="Herman E.K."/>
            <person name="Klute M.J."/>
            <person name="Nakayama T."/>
            <person name="Obornik M."/>
            <person name="Reyes-Prieto A."/>
            <person name="Armbrust E.V."/>
            <person name="Aves S.J."/>
            <person name="Beiko R.G."/>
            <person name="Coutinho P."/>
            <person name="Dacks J.B."/>
            <person name="Durnford D.G."/>
            <person name="Fast N.M."/>
            <person name="Green B.R."/>
            <person name="Grisdale C.J."/>
            <person name="Hempel F."/>
            <person name="Henrissat B."/>
            <person name="Hoppner M.P."/>
            <person name="Ishida K."/>
            <person name="Kim E."/>
            <person name="Koreny L."/>
            <person name="Kroth P.G."/>
            <person name="Liu Y."/>
            <person name="Malik S.B."/>
            <person name="Maier U.G."/>
            <person name="McRose D."/>
            <person name="Mock T."/>
            <person name="Neilson J.A."/>
            <person name="Onodera N.T."/>
            <person name="Poole A.M."/>
            <person name="Pritham E.J."/>
            <person name="Richards T.A."/>
            <person name="Rocap G."/>
            <person name="Roy S.W."/>
            <person name="Sarai C."/>
            <person name="Schaack S."/>
            <person name="Shirato S."/>
            <person name="Slamovits C.H."/>
            <person name="Spencer D.F."/>
            <person name="Suzuki S."/>
            <person name="Worden A.Z."/>
            <person name="Zauner S."/>
            <person name="Barry K."/>
            <person name="Bell C."/>
            <person name="Bharti A.K."/>
            <person name="Crow J.A."/>
            <person name="Grimwood J."/>
            <person name="Kramer R."/>
            <person name="Lindquist E."/>
            <person name="Lucas S."/>
            <person name="Salamov A."/>
            <person name="McFadden G.I."/>
            <person name="Lane C.E."/>
            <person name="Keeling P.J."/>
            <person name="Gray M.W."/>
            <person name="Grigoriev I.V."/>
            <person name="Archibald J.M."/>
        </authorList>
    </citation>
    <scope>NUCLEOTIDE SEQUENCE</scope>
    <source>
        <strain evidence="10 12">CCMP2712</strain>
    </source>
</reference>
<evidence type="ECO:0000256" key="7">
    <source>
        <dbReference type="SAM" id="Phobius"/>
    </source>
</evidence>
<dbReference type="AlphaFoldDB" id="L1JN68"/>
<dbReference type="HOGENOM" id="CLU_008258_1_0_1"/>
<feature type="compositionally biased region" description="Gly residues" evidence="6">
    <location>
        <begin position="383"/>
        <end position="395"/>
    </location>
</feature>
<keyword evidence="5 7" id="KW-0472">Membrane</keyword>
<evidence type="ECO:0000256" key="2">
    <source>
        <dbReference type="ARBA" id="ARBA00010170"/>
    </source>
</evidence>
<evidence type="ECO:0000313" key="11">
    <source>
        <dbReference type="EnsemblProtists" id="EKX50031"/>
    </source>
</evidence>
<dbReference type="InterPro" id="IPR007735">
    <property type="entry name" value="Pecanex_C"/>
</dbReference>
<feature type="compositionally biased region" description="Polar residues" evidence="6">
    <location>
        <begin position="407"/>
        <end position="421"/>
    </location>
</feature>
<evidence type="ECO:0000313" key="10">
    <source>
        <dbReference type="EMBL" id="EKX50031.1"/>
    </source>
</evidence>
<feature type="region of interest" description="Disordered" evidence="6">
    <location>
        <begin position="383"/>
        <end position="423"/>
    </location>
</feature>
<reference evidence="11" key="3">
    <citation type="submission" date="2015-06" db="UniProtKB">
        <authorList>
            <consortium name="EnsemblProtists"/>
        </authorList>
    </citation>
    <scope>IDENTIFICATION</scope>
</reference>
<accession>L1JN68</accession>
<evidence type="ECO:0000256" key="5">
    <source>
        <dbReference type="ARBA" id="ARBA00023136"/>
    </source>
</evidence>
<proteinExistence type="inferred from homology"/>
<dbReference type="PANTHER" id="PTHR12372:SF6">
    <property type="entry name" value="PECANEX-LIKE PROTEIN 4"/>
    <property type="match status" value="1"/>
</dbReference>
<dbReference type="eggNOG" id="KOG3604">
    <property type="taxonomic scope" value="Eukaryota"/>
</dbReference>
<reference evidence="12" key="2">
    <citation type="submission" date="2012-11" db="EMBL/GenBank/DDBJ databases">
        <authorList>
            <person name="Kuo A."/>
            <person name="Curtis B.A."/>
            <person name="Tanifuji G."/>
            <person name="Burki F."/>
            <person name="Gruber A."/>
            <person name="Irimia M."/>
            <person name="Maruyama S."/>
            <person name="Arias M.C."/>
            <person name="Ball S.G."/>
            <person name="Gile G.H."/>
            <person name="Hirakawa Y."/>
            <person name="Hopkins J.F."/>
            <person name="Rensing S.A."/>
            <person name="Schmutz J."/>
            <person name="Symeonidi A."/>
            <person name="Elias M."/>
            <person name="Eveleigh R.J."/>
            <person name="Herman E.K."/>
            <person name="Klute M.J."/>
            <person name="Nakayama T."/>
            <person name="Obornik M."/>
            <person name="Reyes-Prieto A."/>
            <person name="Armbrust E.V."/>
            <person name="Aves S.J."/>
            <person name="Beiko R.G."/>
            <person name="Coutinho P."/>
            <person name="Dacks J.B."/>
            <person name="Durnford D.G."/>
            <person name="Fast N.M."/>
            <person name="Green B.R."/>
            <person name="Grisdale C."/>
            <person name="Hempe F."/>
            <person name="Henrissat B."/>
            <person name="Hoppner M.P."/>
            <person name="Ishida K.-I."/>
            <person name="Kim E."/>
            <person name="Koreny L."/>
            <person name="Kroth P.G."/>
            <person name="Liu Y."/>
            <person name="Malik S.-B."/>
            <person name="Maier U.G."/>
            <person name="McRose D."/>
            <person name="Mock T."/>
            <person name="Neilson J.A."/>
            <person name="Onodera N.T."/>
            <person name="Poole A.M."/>
            <person name="Pritham E.J."/>
            <person name="Richards T.A."/>
            <person name="Rocap G."/>
            <person name="Roy S.W."/>
            <person name="Sarai C."/>
            <person name="Schaack S."/>
            <person name="Shirato S."/>
            <person name="Slamovits C.H."/>
            <person name="Spencer D.F."/>
            <person name="Suzuki S."/>
            <person name="Worden A.Z."/>
            <person name="Zauner S."/>
            <person name="Barry K."/>
            <person name="Bell C."/>
            <person name="Bharti A.K."/>
            <person name="Crow J.A."/>
            <person name="Grimwood J."/>
            <person name="Kramer R."/>
            <person name="Lindquist E."/>
            <person name="Lucas S."/>
            <person name="Salamov A."/>
            <person name="McFadden G.I."/>
            <person name="Lane C.E."/>
            <person name="Keeling P.J."/>
            <person name="Gray M.W."/>
            <person name="Grigoriev I.V."/>
            <person name="Archibald J.M."/>
        </authorList>
    </citation>
    <scope>NUCLEOTIDE SEQUENCE</scope>
    <source>
        <strain evidence="12">CCMP2712</strain>
    </source>
</reference>
<dbReference type="EMBL" id="JH992980">
    <property type="protein sequence ID" value="EKX50031.1"/>
    <property type="molecule type" value="Genomic_DNA"/>
</dbReference>
<dbReference type="PaxDb" id="55529-EKX50031"/>
<dbReference type="Proteomes" id="UP000011087">
    <property type="component" value="Unassembled WGS sequence"/>
</dbReference>